<organism evidence="1 2">
    <name type="scientific">Azospirillum doebereinerae</name>
    <dbReference type="NCBI Taxonomy" id="92933"/>
    <lineage>
        <taxon>Bacteria</taxon>
        <taxon>Pseudomonadati</taxon>
        <taxon>Pseudomonadota</taxon>
        <taxon>Alphaproteobacteria</taxon>
        <taxon>Rhodospirillales</taxon>
        <taxon>Azospirillaceae</taxon>
        <taxon>Azospirillum</taxon>
    </lineage>
</organism>
<dbReference type="AlphaFoldDB" id="A0A3S0WJT9"/>
<proteinExistence type="predicted"/>
<name>A0A3S0WJT9_9PROT</name>
<comment type="caution">
    <text evidence="1">The sequence shown here is derived from an EMBL/GenBank/DDBJ whole genome shotgun (WGS) entry which is preliminary data.</text>
</comment>
<evidence type="ECO:0000313" key="1">
    <source>
        <dbReference type="EMBL" id="RUQ66781.1"/>
    </source>
</evidence>
<evidence type="ECO:0000313" key="2">
    <source>
        <dbReference type="Proteomes" id="UP000280346"/>
    </source>
</evidence>
<reference evidence="1 2" key="1">
    <citation type="submission" date="2018-12" db="EMBL/GenBank/DDBJ databases">
        <authorList>
            <person name="Yang Y."/>
        </authorList>
    </citation>
    <scope>NUCLEOTIDE SEQUENCE [LARGE SCALE GENOMIC DNA]</scope>
    <source>
        <strain evidence="1 2">GSF71</strain>
    </source>
</reference>
<accession>A0A3S0WJT9</accession>
<gene>
    <name evidence="1" type="ORF">EJ913_21580</name>
</gene>
<sequence length="88" mass="9701">MGNSLRVSRIILSSSLPLRRELRHMNSTIAFRSVALYCETRARWTDQDARRTNAYAARAASKARGERWSSTPATSCSICPTCAATPAP</sequence>
<dbReference type="Proteomes" id="UP000280346">
    <property type="component" value="Unassembled WGS sequence"/>
</dbReference>
<keyword evidence="2" id="KW-1185">Reference proteome</keyword>
<protein>
    <submittedName>
        <fullName evidence="1">Uncharacterized protein</fullName>
    </submittedName>
</protein>
<dbReference type="EMBL" id="RZIJ01000019">
    <property type="protein sequence ID" value="RUQ66781.1"/>
    <property type="molecule type" value="Genomic_DNA"/>
</dbReference>